<proteinExistence type="predicted"/>
<protein>
    <submittedName>
        <fullName evidence="1">Uncharacterized protein</fullName>
    </submittedName>
</protein>
<gene>
    <name evidence="1" type="ORF">ALECFALPRED_007738</name>
</gene>
<name>A0A8H3J0S6_9LECA</name>
<evidence type="ECO:0000313" key="1">
    <source>
        <dbReference type="EMBL" id="CAF9938589.1"/>
    </source>
</evidence>
<organism evidence="1 2">
    <name type="scientific">Alectoria fallacina</name>
    <dbReference type="NCBI Taxonomy" id="1903189"/>
    <lineage>
        <taxon>Eukaryota</taxon>
        <taxon>Fungi</taxon>
        <taxon>Dikarya</taxon>
        <taxon>Ascomycota</taxon>
        <taxon>Pezizomycotina</taxon>
        <taxon>Lecanoromycetes</taxon>
        <taxon>OSLEUM clade</taxon>
        <taxon>Lecanoromycetidae</taxon>
        <taxon>Lecanorales</taxon>
        <taxon>Lecanorineae</taxon>
        <taxon>Parmeliaceae</taxon>
        <taxon>Alectoria</taxon>
    </lineage>
</organism>
<dbReference type="EMBL" id="CAJPDR010000517">
    <property type="protein sequence ID" value="CAF9938589.1"/>
    <property type="molecule type" value="Genomic_DNA"/>
</dbReference>
<keyword evidence="2" id="KW-1185">Reference proteome</keyword>
<accession>A0A8H3J0S6</accession>
<evidence type="ECO:0000313" key="2">
    <source>
        <dbReference type="Proteomes" id="UP000664203"/>
    </source>
</evidence>
<reference evidence="1" key="1">
    <citation type="submission" date="2021-03" db="EMBL/GenBank/DDBJ databases">
        <authorList>
            <person name="Tagirdzhanova G."/>
        </authorList>
    </citation>
    <scope>NUCLEOTIDE SEQUENCE</scope>
</reference>
<dbReference type="AlphaFoldDB" id="A0A8H3J0S6"/>
<sequence>MAKKFPPVKVDRREPNERARLRCALWQRPHPQSNVDYYKHETFGILQKQLVSHPPTTAIRRLFSLVQASNRTIRANALEEKSIFTQDDRAMLQRWVIENLGKVPANEDVKLLQRKMDTNASDSVRYGITSFYYGEEKRKDMWRHVGQATK</sequence>
<dbReference type="Proteomes" id="UP000664203">
    <property type="component" value="Unassembled WGS sequence"/>
</dbReference>
<comment type="caution">
    <text evidence="1">The sequence shown here is derived from an EMBL/GenBank/DDBJ whole genome shotgun (WGS) entry which is preliminary data.</text>
</comment>